<accession>A0A1H0UV90</accession>
<evidence type="ECO:0000256" key="2">
    <source>
        <dbReference type="ARBA" id="ARBA00022908"/>
    </source>
</evidence>
<evidence type="ECO:0000259" key="7">
    <source>
        <dbReference type="PROSITE" id="PS51900"/>
    </source>
</evidence>
<feature type="domain" description="Tyr recombinase" evidence="6">
    <location>
        <begin position="161"/>
        <end position="336"/>
    </location>
</feature>
<gene>
    <name evidence="8" type="ORF">SAMN05660330_03739</name>
</gene>
<dbReference type="CDD" id="cd00796">
    <property type="entry name" value="INT_Rci_Hp1_C"/>
    <property type="match status" value="1"/>
</dbReference>
<evidence type="ECO:0000256" key="4">
    <source>
        <dbReference type="ARBA" id="ARBA00023172"/>
    </source>
</evidence>
<dbReference type="InterPro" id="IPR044068">
    <property type="entry name" value="CB"/>
</dbReference>
<dbReference type="Proteomes" id="UP000199073">
    <property type="component" value="Unassembled WGS sequence"/>
</dbReference>
<name>A0A1H0UV90_9BACT</name>
<evidence type="ECO:0000313" key="9">
    <source>
        <dbReference type="Proteomes" id="UP000199073"/>
    </source>
</evidence>
<dbReference type="InterPro" id="IPR050090">
    <property type="entry name" value="Tyrosine_recombinase_XerCD"/>
</dbReference>
<dbReference type="PANTHER" id="PTHR30349:SF64">
    <property type="entry name" value="PROPHAGE INTEGRASE INTD-RELATED"/>
    <property type="match status" value="1"/>
</dbReference>
<evidence type="ECO:0000256" key="1">
    <source>
        <dbReference type="ARBA" id="ARBA00008857"/>
    </source>
</evidence>
<dbReference type="GO" id="GO:0015074">
    <property type="term" value="P:DNA integration"/>
    <property type="evidence" value="ECO:0007669"/>
    <property type="project" value="UniProtKB-KW"/>
</dbReference>
<evidence type="ECO:0000259" key="6">
    <source>
        <dbReference type="PROSITE" id="PS51898"/>
    </source>
</evidence>
<dbReference type="InterPro" id="IPR013762">
    <property type="entry name" value="Integrase-like_cat_sf"/>
</dbReference>
<dbReference type="OrthoDB" id="5418320at2"/>
<dbReference type="GO" id="GO:0006310">
    <property type="term" value="P:DNA recombination"/>
    <property type="evidence" value="ECO:0007669"/>
    <property type="project" value="UniProtKB-KW"/>
</dbReference>
<dbReference type="Gene3D" id="1.10.150.130">
    <property type="match status" value="1"/>
</dbReference>
<dbReference type="SUPFAM" id="SSF56349">
    <property type="entry name" value="DNA breaking-rejoining enzymes"/>
    <property type="match status" value="1"/>
</dbReference>
<dbReference type="GO" id="GO:0003677">
    <property type="term" value="F:DNA binding"/>
    <property type="evidence" value="ECO:0007669"/>
    <property type="project" value="UniProtKB-UniRule"/>
</dbReference>
<dbReference type="InterPro" id="IPR002104">
    <property type="entry name" value="Integrase_catalytic"/>
</dbReference>
<evidence type="ECO:0000256" key="3">
    <source>
        <dbReference type="ARBA" id="ARBA00023125"/>
    </source>
</evidence>
<comment type="similarity">
    <text evidence="1">Belongs to the 'phage' integrase family.</text>
</comment>
<dbReference type="PROSITE" id="PS51898">
    <property type="entry name" value="TYR_RECOMBINASE"/>
    <property type="match status" value="1"/>
</dbReference>
<proteinExistence type="inferred from homology"/>
<evidence type="ECO:0000313" key="8">
    <source>
        <dbReference type="EMBL" id="SDP70021.1"/>
    </source>
</evidence>
<dbReference type="STRING" id="91360.SAMN05660330_03739"/>
<organism evidence="8 9">
    <name type="scientific">Desulforhopalus singaporensis</name>
    <dbReference type="NCBI Taxonomy" id="91360"/>
    <lineage>
        <taxon>Bacteria</taxon>
        <taxon>Pseudomonadati</taxon>
        <taxon>Thermodesulfobacteriota</taxon>
        <taxon>Desulfobulbia</taxon>
        <taxon>Desulfobulbales</taxon>
        <taxon>Desulfocapsaceae</taxon>
        <taxon>Desulforhopalus</taxon>
    </lineage>
</organism>
<dbReference type="EMBL" id="FNJI01000036">
    <property type="protein sequence ID" value="SDP70021.1"/>
    <property type="molecule type" value="Genomic_DNA"/>
</dbReference>
<protein>
    <submittedName>
        <fullName evidence="8">Site-specific recombinase XerD</fullName>
    </submittedName>
</protein>
<dbReference type="AlphaFoldDB" id="A0A1H0UV90"/>
<reference evidence="8 9" key="1">
    <citation type="submission" date="2016-10" db="EMBL/GenBank/DDBJ databases">
        <authorList>
            <person name="de Groot N.N."/>
        </authorList>
    </citation>
    <scope>NUCLEOTIDE SEQUENCE [LARGE SCALE GENOMIC DNA]</scope>
    <source>
        <strain evidence="8 9">DSM 12130</strain>
    </source>
</reference>
<dbReference type="PANTHER" id="PTHR30349">
    <property type="entry name" value="PHAGE INTEGRASE-RELATED"/>
    <property type="match status" value="1"/>
</dbReference>
<keyword evidence="4" id="KW-0233">DNA recombination</keyword>
<keyword evidence="9" id="KW-1185">Reference proteome</keyword>
<keyword evidence="3 5" id="KW-0238">DNA-binding</keyword>
<sequence>MSVHKLKDGRWICRYPKGKDLDRPNTNKKYFGRGPEAEAAAIEYNASLDLGHRIVQKSPLFVELVNTYMEAKEHSLAPSSFNNLAIKMNGVIIPELGQTMIHNINAARLDKYVSKRARQVKLTTVHREISDIRTVLNWAVNRKLISSNPMAGFEMPKRDDARIQPPTKAEFDAILACAVPHMKRAMLISYHTGLRPGKEELLRLTWDSVDFINRTLTVLSADKGGIPVRVVPLNKTIMGHLEAWYDEDGEKSVPYLVHYNGKSIDSLKTAWRTAKNRARVTRRLRMYDIRHAFITTLLERGADLKSVSEIVGHASPDMTIKVYQHVSNQQKRNAVDLIE</sequence>
<keyword evidence="2" id="KW-0229">DNA integration</keyword>
<dbReference type="PROSITE" id="PS51900">
    <property type="entry name" value="CB"/>
    <property type="match status" value="1"/>
</dbReference>
<dbReference type="InterPro" id="IPR010998">
    <property type="entry name" value="Integrase_recombinase_N"/>
</dbReference>
<dbReference type="Pfam" id="PF22022">
    <property type="entry name" value="Phage_int_M"/>
    <property type="match status" value="1"/>
</dbReference>
<dbReference type="InterPro" id="IPR053876">
    <property type="entry name" value="Phage_int_M"/>
</dbReference>
<dbReference type="InterPro" id="IPR011010">
    <property type="entry name" value="DNA_brk_join_enz"/>
</dbReference>
<evidence type="ECO:0000256" key="5">
    <source>
        <dbReference type="PROSITE-ProRule" id="PRU01248"/>
    </source>
</evidence>
<dbReference type="Pfam" id="PF00589">
    <property type="entry name" value="Phage_integrase"/>
    <property type="match status" value="1"/>
</dbReference>
<dbReference type="Gene3D" id="1.10.443.10">
    <property type="entry name" value="Intergrase catalytic core"/>
    <property type="match status" value="1"/>
</dbReference>
<feature type="domain" description="Core-binding (CB)" evidence="7">
    <location>
        <begin position="59"/>
        <end position="140"/>
    </location>
</feature>
<dbReference type="RefSeq" id="WP_092225616.1">
    <property type="nucleotide sequence ID" value="NZ_FNJI01000036.1"/>
</dbReference>